<feature type="region of interest" description="Disordered" evidence="1">
    <location>
        <begin position="96"/>
        <end position="126"/>
    </location>
</feature>
<accession>A0AAD5X013</accession>
<keyword evidence="3" id="KW-1185">Reference proteome</keyword>
<comment type="caution">
    <text evidence="2">The sequence shown here is derived from an EMBL/GenBank/DDBJ whole genome shotgun (WGS) entry which is preliminary data.</text>
</comment>
<dbReference type="Proteomes" id="UP001212841">
    <property type="component" value="Unassembled WGS sequence"/>
</dbReference>
<reference evidence="2" key="1">
    <citation type="submission" date="2020-05" db="EMBL/GenBank/DDBJ databases">
        <title>Phylogenomic resolution of chytrid fungi.</title>
        <authorList>
            <person name="Stajich J.E."/>
            <person name="Amses K."/>
            <person name="Simmons R."/>
            <person name="Seto K."/>
            <person name="Myers J."/>
            <person name="Bonds A."/>
            <person name="Quandt C.A."/>
            <person name="Barry K."/>
            <person name="Liu P."/>
            <person name="Grigoriev I."/>
            <person name="Longcore J.E."/>
            <person name="James T.Y."/>
        </authorList>
    </citation>
    <scope>NUCLEOTIDE SEQUENCE</scope>
    <source>
        <strain evidence="2">JEL0318</strain>
    </source>
</reference>
<sequence length="173" mass="18505">MTAPNPPQGFIFPAYLTFSSLQLYLNHRTGRFRGNFKLVAFATWFSVSVGHFVVKPLRGEMPLPEMEEWVGVAGVFVEAWQAWSFTAVTVEDLEGKIRNQPEGQGGQKEGDQEDEVGGEGGAVDDRVLRVVDSDGDHLGGLAGGQVEVDGSVVEGADVIGLDGGVEANRPDGT</sequence>
<evidence type="ECO:0000313" key="2">
    <source>
        <dbReference type="EMBL" id="KAJ3047751.1"/>
    </source>
</evidence>
<dbReference type="AlphaFoldDB" id="A0AAD5X013"/>
<name>A0AAD5X013_9FUNG</name>
<evidence type="ECO:0000313" key="3">
    <source>
        <dbReference type="Proteomes" id="UP001212841"/>
    </source>
</evidence>
<organism evidence="2 3">
    <name type="scientific">Rhizophlyctis rosea</name>
    <dbReference type="NCBI Taxonomy" id="64517"/>
    <lineage>
        <taxon>Eukaryota</taxon>
        <taxon>Fungi</taxon>
        <taxon>Fungi incertae sedis</taxon>
        <taxon>Chytridiomycota</taxon>
        <taxon>Chytridiomycota incertae sedis</taxon>
        <taxon>Chytridiomycetes</taxon>
        <taxon>Rhizophlyctidales</taxon>
        <taxon>Rhizophlyctidaceae</taxon>
        <taxon>Rhizophlyctis</taxon>
    </lineage>
</organism>
<dbReference type="EMBL" id="JADGJD010000905">
    <property type="protein sequence ID" value="KAJ3047751.1"/>
    <property type="molecule type" value="Genomic_DNA"/>
</dbReference>
<gene>
    <name evidence="2" type="ORF">HK097_011239</name>
</gene>
<protein>
    <submittedName>
        <fullName evidence="2">Uncharacterized protein</fullName>
    </submittedName>
</protein>
<evidence type="ECO:0000256" key="1">
    <source>
        <dbReference type="SAM" id="MobiDB-lite"/>
    </source>
</evidence>
<proteinExistence type="predicted"/>